<keyword evidence="1" id="KW-0539">Nucleus</keyword>
<name>A0A1J7IQ81_9PEZI</name>
<accession>A0A1J7IQ81</accession>
<evidence type="ECO:0000256" key="2">
    <source>
        <dbReference type="SAM" id="MobiDB-lite"/>
    </source>
</evidence>
<dbReference type="InterPro" id="IPR001138">
    <property type="entry name" value="Zn2Cys6_DnaBD"/>
</dbReference>
<dbReference type="Pfam" id="PF11951">
    <property type="entry name" value="Fungal_trans_2"/>
    <property type="match status" value="1"/>
</dbReference>
<dbReference type="Proteomes" id="UP000182658">
    <property type="component" value="Unassembled WGS sequence"/>
</dbReference>
<feature type="domain" description="Zn(2)-C6 fungal-type" evidence="3">
    <location>
        <begin position="29"/>
        <end position="59"/>
    </location>
</feature>
<dbReference type="STRING" id="1408157.A0A1J7IQ81"/>
<dbReference type="EMBL" id="KV875097">
    <property type="protein sequence ID" value="OIW29775.1"/>
    <property type="molecule type" value="Genomic_DNA"/>
</dbReference>
<proteinExistence type="predicted"/>
<evidence type="ECO:0000259" key="3">
    <source>
        <dbReference type="PROSITE" id="PS50048"/>
    </source>
</evidence>
<feature type="compositionally biased region" description="Low complexity" evidence="2">
    <location>
        <begin position="69"/>
        <end position="88"/>
    </location>
</feature>
<dbReference type="AlphaFoldDB" id="A0A1J7IQ81"/>
<dbReference type="PROSITE" id="PS50048">
    <property type="entry name" value="ZN2_CY6_FUNGAL_2"/>
    <property type="match status" value="1"/>
</dbReference>
<dbReference type="PANTHER" id="PTHR47657:SF14">
    <property type="entry name" value="ZN(2)-C6 FUNGAL-TYPE DOMAIN-CONTAINING PROTEIN"/>
    <property type="match status" value="1"/>
</dbReference>
<dbReference type="Gene3D" id="4.10.240.10">
    <property type="entry name" value="Zn(2)-C6 fungal-type DNA-binding domain"/>
    <property type="match status" value="1"/>
</dbReference>
<dbReference type="SUPFAM" id="SSF57701">
    <property type="entry name" value="Zn2/Cys6 DNA-binding domain"/>
    <property type="match status" value="1"/>
</dbReference>
<dbReference type="GO" id="GO:0000981">
    <property type="term" value="F:DNA-binding transcription factor activity, RNA polymerase II-specific"/>
    <property type="evidence" value="ECO:0007669"/>
    <property type="project" value="InterPro"/>
</dbReference>
<dbReference type="CDD" id="cd00067">
    <property type="entry name" value="GAL4"/>
    <property type="match status" value="1"/>
</dbReference>
<reference evidence="4 5" key="1">
    <citation type="submission" date="2016-10" db="EMBL/GenBank/DDBJ databases">
        <title>Draft genome sequence of Coniochaeta ligniaria NRRL30616, a lignocellulolytic fungus for bioabatement of inhibitors in plant biomass hydrolysates.</title>
        <authorList>
            <consortium name="DOE Joint Genome Institute"/>
            <person name="Jimenez D.J."/>
            <person name="Hector R.E."/>
            <person name="Riley R."/>
            <person name="Sun H."/>
            <person name="Grigoriev I.V."/>
            <person name="Van Elsas J.D."/>
            <person name="Nichols N.N."/>
        </authorList>
    </citation>
    <scope>NUCLEOTIDE SEQUENCE [LARGE SCALE GENOMIC DNA]</scope>
    <source>
        <strain evidence="4 5">NRRL 30616</strain>
    </source>
</reference>
<gene>
    <name evidence="4" type="ORF">CONLIGDRAFT_344534</name>
</gene>
<feature type="compositionally biased region" description="Basic residues" evidence="2">
    <location>
        <begin position="21"/>
        <end position="38"/>
    </location>
</feature>
<protein>
    <recommendedName>
        <fullName evidence="3">Zn(2)-C6 fungal-type domain-containing protein</fullName>
    </recommendedName>
</protein>
<dbReference type="GO" id="GO:0008270">
    <property type="term" value="F:zinc ion binding"/>
    <property type="evidence" value="ECO:0007669"/>
    <property type="project" value="InterPro"/>
</dbReference>
<feature type="compositionally biased region" description="Polar residues" evidence="2">
    <location>
        <begin position="106"/>
        <end position="136"/>
    </location>
</feature>
<dbReference type="InterPro" id="IPR036864">
    <property type="entry name" value="Zn2-C6_fun-type_DNA-bd_sf"/>
</dbReference>
<dbReference type="InterPro" id="IPR021858">
    <property type="entry name" value="Fun_TF"/>
</dbReference>
<feature type="region of interest" description="Disordered" evidence="2">
    <location>
        <begin position="1"/>
        <end position="176"/>
    </location>
</feature>
<evidence type="ECO:0000313" key="5">
    <source>
        <dbReference type="Proteomes" id="UP000182658"/>
    </source>
</evidence>
<dbReference type="SMART" id="SM00066">
    <property type="entry name" value="GAL4"/>
    <property type="match status" value="1"/>
</dbReference>
<keyword evidence="5" id="KW-1185">Reference proteome</keyword>
<organism evidence="4 5">
    <name type="scientific">Coniochaeta ligniaria NRRL 30616</name>
    <dbReference type="NCBI Taxonomy" id="1408157"/>
    <lineage>
        <taxon>Eukaryota</taxon>
        <taxon>Fungi</taxon>
        <taxon>Dikarya</taxon>
        <taxon>Ascomycota</taxon>
        <taxon>Pezizomycotina</taxon>
        <taxon>Sordariomycetes</taxon>
        <taxon>Sordariomycetidae</taxon>
        <taxon>Coniochaetales</taxon>
        <taxon>Coniochaetaceae</taxon>
        <taxon>Coniochaeta</taxon>
    </lineage>
</organism>
<evidence type="ECO:0000256" key="1">
    <source>
        <dbReference type="ARBA" id="ARBA00023242"/>
    </source>
</evidence>
<dbReference type="InterPro" id="IPR052400">
    <property type="entry name" value="Zn2-C6_fungal_TF"/>
</dbReference>
<dbReference type="InParanoid" id="A0A1J7IQ81"/>
<evidence type="ECO:0000313" key="4">
    <source>
        <dbReference type="EMBL" id="OIW29775.1"/>
    </source>
</evidence>
<feature type="compositionally biased region" description="Pro residues" evidence="2">
    <location>
        <begin position="141"/>
        <end position="152"/>
    </location>
</feature>
<dbReference type="Pfam" id="PF00172">
    <property type="entry name" value="Zn_clus"/>
    <property type="match status" value="1"/>
</dbReference>
<sequence>MDAEMDNNMHEAPSRPSGPRLYHKKSRTGCTVCKRRRVKCDEKRPSCTSCSRHGAHCVYPSPGSVSARQASTSPGASSSSHATGSQTPGLEPRPHPEAHQVGRSPLSGNASTISTAQVHTPESLTAQTPSTATTAVESPYTPAPFYYPPFRPPTSATAPTPDADPHSSSIPDPPESRHRRLWELRLLHNYIEILHASRQPSANPPVSFPWTRDVPLLAFQDPAILYAILAQSALNLWTQAASRQERDDTRTLQTTYLAMALREQRAAVAGLTRATADRVCMASLTILHHAYALVQTTVEDDHGAWQPPLEWLRVGRGTGKVWTVAQGLLKQQRRSEATAGGEDDPSQSKILAFLSSPPAFDMDDIFTEANRAPYLWLLDEPEPRGDGEEGDNELDDQVTRWVYRNALSYTGWTARSIEAGEAEFAVQRRLAAFAVWMSDLFEEFCAQRRPRALVVLAWFFRLWIPYRHRWEVNGVGERMVRGIYGVLDERWRGKLEPIYREYGL</sequence>
<dbReference type="OrthoDB" id="648861at2759"/>
<dbReference type="PANTHER" id="PTHR47657">
    <property type="entry name" value="STEROL REGULATORY ELEMENT-BINDING PROTEIN ECM22"/>
    <property type="match status" value="1"/>
</dbReference>
<dbReference type="PROSITE" id="PS00463">
    <property type="entry name" value="ZN2_CY6_FUNGAL_1"/>
    <property type="match status" value="1"/>
</dbReference>